<dbReference type="PANTHER" id="PTHR33334">
    <property type="entry name" value="PROTEIN LNK1"/>
    <property type="match status" value="1"/>
</dbReference>
<dbReference type="InterPro" id="IPR039928">
    <property type="entry name" value="LNK"/>
</dbReference>
<feature type="region of interest" description="Disordered" evidence="1">
    <location>
        <begin position="269"/>
        <end position="312"/>
    </location>
</feature>
<evidence type="ECO:0000313" key="3">
    <source>
        <dbReference type="Proteomes" id="UP000436088"/>
    </source>
</evidence>
<comment type="caution">
    <text evidence="2">The sequence shown here is derived from an EMBL/GenBank/DDBJ whole genome shotgun (WGS) entry which is preliminary data.</text>
</comment>
<dbReference type="AlphaFoldDB" id="A0A6A2XQH8"/>
<feature type="compositionally biased region" description="Polar residues" evidence="1">
    <location>
        <begin position="613"/>
        <end position="630"/>
    </location>
</feature>
<dbReference type="Proteomes" id="UP000436088">
    <property type="component" value="Unassembled WGS sequence"/>
</dbReference>
<organism evidence="2 3">
    <name type="scientific">Hibiscus syriacus</name>
    <name type="common">Rose of Sharon</name>
    <dbReference type="NCBI Taxonomy" id="106335"/>
    <lineage>
        <taxon>Eukaryota</taxon>
        <taxon>Viridiplantae</taxon>
        <taxon>Streptophyta</taxon>
        <taxon>Embryophyta</taxon>
        <taxon>Tracheophyta</taxon>
        <taxon>Spermatophyta</taxon>
        <taxon>Magnoliopsida</taxon>
        <taxon>eudicotyledons</taxon>
        <taxon>Gunneridae</taxon>
        <taxon>Pentapetalae</taxon>
        <taxon>rosids</taxon>
        <taxon>malvids</taxon>
        <taxon>Malvales</taxon>
        <taxon>Malvaceae</taxon>
        <taxon>Malvoideae</taxon>
        <taxon>Hibiscus</taxon>
    </lineage>
</organism>
<proteinExistence type="predicted"/>
<feature type="compositionally biased region" description="Polar residues" evidence="1">
    <location>
        <begin position="407"/>
        <end position="421"/>
    </location>
</feature>
<feature type="compositionally biased region" description="Low complexity" evidence="1">
    <location>
        <begin position="269"/>
        <end position="289"/>
    </location>
</feature>
<name>A0A6A2XQH8_HIBSY</name>
<dbReference type="EMBL" id="VEPZ02001351">
    <property type="protein sequence ID" value="KAE8677848.1"/>
    <property type="molecule type" value="Genomic_DNA"/>
</dbReference>
<reference evidence="2" key="1">
    <citation type="submission" date="2019-09" db="EMBL/GenBank/DDBJ databases">
        <title>Draft genome information of white flower Hibiscus syriacus.</title>
        <authorList>
            <person name="Kim Y.-M."/>
        </authorList>
    </citation>
    <scope>NUCLEOTIDE SEQUENCE [LARGE SCALE GENOMIC DNA]</scope>
    <source>
        <strain evidence="2">YM2019G1</strain>
    </source>
</reference>
<evidence type="ECO:0000256" key="1">
    <source>
        <dbReference type="SAM" id="MobiDB-lite"/>
    </source>
</evidence>
<dbReference type="GO" id="GO:0006355">
    <property type="term" value="P:regulation of DNA-templated transcription"/>
    <property type="evidence" value="ECO:0007669"/>
    <property type="project" value="InterPro"/>
</dbReference>
<feature type="region of interest" description="Disordered" evidence="1">
    <location>
        <begin position="551"/>
        <end position="578"/>
    </location>
</feature>
<gene>
    <name evidence="2" type="ORF">F3Y22_tig00111493pilonHSYRG00028</name>
</gene>
<feature type="compositionally biased region" description="Polar residues" evidence="1">
    <location>
        <begin position="296"/>
        <end position="312"/>
    </location>
</feature>
<accession>A0A6A2XQH8</accession>
<keyword evidence="3" id="KW-1185">Reference proteome</keyword>
<feature type="region of interest" description="Disordered" evidence="1">
    <location>
        <begin position="396"/>
        <end position="422"/>
    </location>
</feature>
<evidence type="ECO:0000313" key="2">
    <source>
        <dbReference type="EMBL" id="KAE8677848.1"/>
    </source>
</evidence>
<feature type="region of interest" description="Disordered" evidence="1">
    <location>
        <begin position="603"/>
        <end position="631"/>
    </location>
</feature>
<protein>
    <submittedName>
        <fullName evidence="2">Dentin sialophosphoprotein-related, putative isoform 5</fullName>
    </submittedName>
</protein>
<sequence length="652" mass="71842">MDLFGRQSQVQGPFAHCLLEHAKIKSYFGISFSVNNGGAEAMLSVFVLSSGFQLEDNVWPELSAIATDDHIVPHAIDEYGVQFKVQGDGQTKPRHEVTEVASNADNAINMPWSQNCDIDSVSSDFCSDDPVLVDNCATEDNSIYRFPLNHISEANEDIRLFNSNHEDKENSDLLCYGWGDIGNFEDVDRMFRNCDSTFGLGSLSNEDDLHWVSSSQATEGSLDVLKDDAKLNSLPENCTTSSADAGPSTIDSNKKSILLSDKRSSLSMSSRNSSLAHMSSLNVSNNGSGSKDDLTPNVQISPQNKQSKQLSASRERIDNLLKSGGLYNQIGNTKQFVDVKHPFSDASCQLFSPLDLQWHKQNGGPDSVSCIQTNGPFMHRNYSCPSNQLSICPSLTSSKSEKKRHPSSTNGSSYASNQAQSIDHDHSFEVPDIIMNDKIGKLYHQQDTQALVNRIVDQARVERQIALSDSLITQNQVRQSEWDEGHSVGKQAELVSSNGKESSCVSLMSDEVSLEATSFQQLQQVMEKLDIRTKLCIRDSLYRLARSAEQRHNCTNTKSGSRNDKDASGSLEAEESSKCTRFMDIETDTNPIDRSIAHLLFHRPSDPSLRPATDTTSLKSNGTIHGSTTAPPVMAENTLAMTRMVLVQMKNC</sequence>
<dbReference type="GO" id="GO:0007623">
    <property type="term" value="P:circadian rhythm"/>
    <property type="evidence" value="ECO:0007669"/>
    <property type="project" value="InterPro"/>
</dbReference>
<dbReference type="PANTHER" id="PTHR33334:SF8">
    <property type="entry name" value="PROTEIN LNK1"/>
    <property type="match status" value="1"/>
</dbReference>